<dbReference type="PANTHER" id="PTHR34835">
    <property type="entry name" value="OS07G0283600 PROTEIN-RELATED"/>
    <property type="match status" value="1"/>
</dbReference>
<feature type="non-terminal residue" evidence="2">
    <location>
        <position position="281"/>
    </location>
</feature>
<reference evidence="3" key="3">
    <citation type="submission" date="2018-08" db="UniProtKB">
        <authorList>
            <consortium name="EnsemblPlants"/>
        </authorList>
    </citation>
    <scope>IDENTIFICATION</scope>
    <source>
        <strain evidence="3">cv. Bd21</strain>
    </source>
</reference>
<feature type="region of interest" description="Disordered" evidence="1">
    <location>
        <begin position="225"/>
        <end position="250"/>
    </location>
</feature>
<gene>
    <name evidence="2" type="ORF">BRADI_1g47682v3</name>
</gene>
<accession>A0A2K2DQ31</accession>
<proteinExistence type="predicted"/>
<keyword evidence="4" id="KW-1185">Reference proteome</keyword>
<dbReference type="InParanoid" id="A0A2K2DQ31"/>
<name>A0A2K2DQ31_BRADI</name>
<dbReference type="OrthoDB" id="693469at2759"/>
<organism evidence="2">
    <name type="scientific">Brachypodium distachyon</name>
    <name type="common">Purple false brome</name>
    <name type="synonym">Trachynia distachya</name>
    <dbReference type="NCBI Taxonomy" id="15368"/>
    <lineage>
        <taxon>Eukaryota</taxon>
        <taxon>Viridiplantae</taxon>
        <taxon>Streptophyta</taxon>
        <taxon>Embryophyta</taxon>
        <taxon>Tracheophyta</taxon>
        <taxon>Spermatophyta</taxon>
        <taxon>Magnoliopsida</taxon>
        <taxon>Liliopsida</taxon>
        <taxon>Poales</taxon>
        <taxon>Poaceae</taxon>
        <taxon>BOP clade</taxon>
        <taxon>Pooideae</taxon>
        <taxon>Stipodae</taxon>
        <taxon>Brachypodieae</taxon>
        <taxon>Brachypodium</taxon>
    </lineage>
</organism>
<evidence type="ECO:0000313" key="3">
    <source>
        <dbReference type="EnsemblPlants" id="PNT76389"/>
    </source>
</evidence>
<sequence>MYKLHLLPKINLHFSAWLLQRINTSTMSLDPCDGSSFDLTPESVHEVFELPIGNDAVVSESTIFSESLDDLKFAEVYLLKPLSEESSKIEIECFQIAFVIYVVSNLLAPTAKHDYVTLDFLGSPANISTISSFNWCEFVLKHIVLAANKLNSDIASGASSIHMGGCHLFLQVFYLDHIDLGVYNKPKLVSPRIGLFDYESLKKMIDHLSAVNGIESSFFPPVSLAQDKQDKKDATSNSAAATRRQGNHLNVLTKTHASNTALSCSNPGPNDFARHLQVNPM</sequence>
<dbReference type="EnsemblPlants" id="PNT76389">
    <property type="protein sequence ID" value="PNT76389"/>
    <property type="gene ID" value="BRADI_1g47682v3"/>
</dbReference>
<evidence type="ECO:0008006" key="5">
    <source>
        <dbReference type="Google" id="ProtNLM"/>
    </source>
</evidence>
<evidence type="ECO:0000256" key="1">
    <source>
        <dbReference type="SAM" id="MobiDB-lite"/>
    </source>
</evidence>
<dbReference type="Proteomes" id="UP000008810">
    <property type="component" value="Chromosome 1"/>
</dbReference>
<evidence type="ECO:0000313" key="4">
    <source>
        <dbReference type="Proteomes" id="UP000008810"/>
    </source>
</evidence>
<dbReference type="EMBL" id="CM000880">
    <property type="protein sequence ID" value="PNT76389.1"/>
    <property type="molecule type" value="Genomic_DNA"/>
</dbReference>
<protein>
    <recommendedName>
        <fullName evidence="5">Aminotransferase-like plant mobile domain-containing protein</fullName>
    </recommendedName>
</protein>
<reference evidence="2" key="2">
    <citation type="submission" date="2017-06" db="EMBL/GenBank/DDBJ databases">
        <title>WGS assembly of Brachypodium distachyon.</title>
        <authorList>
            <consortium name="The International Brachypodium Initiative"/>
            <person name="Lucas S."/>
            <person name="Harmon-Smith M."/>
            <person name="Lail K."/>
            <person name="Tice H."/>
            <person name="Grimwood J."/>
            <person name="Bruce D."/>
            <person name="Barry K."/>
            <person name="Shu S."/>
            <person name="Lindquist E."/>
            <person name="Wang M."/>
            <person name="Pitluck S."/>
            <person name="Vogel J.P."/>
            <person name="Garvin D.F."/>
            <person name="Mockler T.C."/>
            <person name="Schmutz J."/>
            <person name="Rokhsar D."/>
            <person name="Bevan M.W."/>
        </authorList>
    </citation>
    <scope>NUCLEOTIDE SEQUENCE</scope>
    <source>
        <strain evidence="2">Bd21</strain>
    </source>
</reference>
<evidence type="ECO:0000313" key="2">
    <source>
        <dbReference type="EMBL" id="PNT76389.1"/>
    </source>
</evidence>
<dbReference type="AlphaFoldDB" id="A0A2K2DQ31"/>
<dbReference type="Gramene" id="PNT76389">
    <property type="protein sequence ID" value="PNT76389"/>
    <property type="gene ID" value="BRADI_1g47682v3"/>
</dbReference>
<reference evidence="2 3" key="1">
    <citation type="journal article" date="2010" name="Nature">
        <title>Genome sequencing and analysis of the model grass Brachypodium distachyon.</title>
        <authorList>
            <consortium name="International Brachypodium Initiative"/>
        </authorList>
    </citation>
    <scope>NUCLEOTIDE SEQUENCE [LARGE SCALE GENOMIC DNA]</scope>
    <source>
        <strain evidence="2 3">Bd21</strain>
    </source>
</reference>
<dbReference type="PANTHER" id="PTHR34835:SF63">
    <property type="entry name" value="AMINOTRANSFERASE-LIKE PLANT MOBILE DOMAIN-CONTAINING PROTEIN"/>
    <property type="match status" value="1"/>
</dbReference>